<dbReference type="SUPFAM" id="SSF52096">
    <property type="entry name" value="ClpP/crotonase"/>
    <property type="match status" value="1"/>
</dbReference>
<reference evidence="3" key="1">
    <citation type="submission" date="2022-02" db="EMBL/GenBank/DDBJ databases">
        <title>Polaribacter sp. MSW13, isolated from seawater.</title>
        <authorList>
            <person name="Kristyanto S."/>
            <person name="Jung J."/>
            <person name="Jeon C.O."/>
        </authorList>
    </citation>
    <scope>NUCLEOTIDE SEQUENCE</scope>
    <source>
        <strain evidence="3">MSW13</strain>
    </source>
</reference>
<feature type="domain" description="Tail specific protease" evidence="1">
    <location>
        <begin position="217"/>
        <end position="413"/>
    </location>
</feature>
<evidence type="ECO:0000259" key="2">
    <source>
        <dbReference type="Pfam" id="PF18294"/>
    </source>
</evidence>
<dbReference type="Pfam" id="PF18294">
    <property type="entry name" value="Pept_S41_N"/>
    <property type="match status" value="1"/>
</dbReference>
<comment type="caution">
    <text evidence="3">The sequence shown here is derived from an EMBL/GenBank/DDBJ whole genome shotgun (WGS) entry which is preliminary data.</text>
</comment>
<dbReference type="Gene3D" id="2.30.42.10">
    <property type="match status" value="1"/>
</dbReference>
<dbReference type="PANTHER" id="PTHR32060">
    <property type="entry name" value="TAIL-SPECIFIC PROTEASE"/>
    <property type="match status" value="1"/>
</dbReference>
<dbReference type="RefSeq" id="WP_242177597.1">
    <property type="nucleotide sequence ID" value="NZ_JAKQYM010000002.1"/>
</dbReference>
<dbReference type="PROSITE" id="PS51257">
    <property type="entry name" value="PROKAR_LIPOPROTEIN"/>
    <property type="match status" value="1"/>
</dbReference>
<dbReference type="SUPFAM" id="SSF50156">
    <property type="entry name" value="PDZ domain-like"/>
    <property type="match status" value="1"/>
</dbReference>
<accession>A0A9X1VLR2</accession>
<sequence length="485" mass="54562">MRNFLKLISLSLFISIFTSCSKEYEVPQDLIVHDFVWKGLNAYYLHQDQIEDLSDLRFHSDEQLNSYLSSFPDYQTLFSSLLVSGDTKSTLIEDYNTIEENSVLRTDFTNGVEFGIIAEPGSSDNVLAYVTHILPNSDASSKNILRGEYFYAVDGVQLTRANYQNILLNGSDNFTLNMANFNGTIVTPNAKTVALEKQNYTYEPIFLDKIITIGADNIGYLMYNNDFSKIYINNLNNTFLSFKNQFVNKLIIDLRYNIGGGSFAKNISQIANMITGEFPDEVLIKEEWNSKSQSWFLANQPDSLITKFSDKLNANTNFNSLKIKDLYIILNGENFSGSSAVELLVNSLSPYINVHLIGNQTSGNNTGSITLYNSNDYDFGLRNMTHTVALQPIVLNFLNKDNQTYENGFTPNINLCSNEDVINLGVLGETSDPILNRVLNYVSSGNTGISPICNPNSFDYLFNSISPKREIDNGVFIKQNLPNTY</sequence>
<dbReference type="Pfam" id="PF03572">
    <property type="entry name" value="Peptidase_S41"/>
    <property type="match status" value="1"/>
</dbReference>
<keyword evidence="4" id="KW-1185">Reference proteome</keyword>
<dbReference type="PANTHER" id="PTHR32060:SF22">
    <property type="entry name" value="CARBOXYL-TERMINAL-PROCESSING PEPTIDASE 3, CHLOROPLASTIC"/>
    <property type="match status" value="1"/>
</dbReference>
<dbReference type="GO" id="GO:0008236">
    <property type="term" value="F:serine-type peptidase activity"/>
    <property type="evidence" value="ECO:0007669"/>
    <property type="project" value="InterPro"/>
</dbReference>
<dbReference type="InterPro" id="IPR005151">
    <property type="entry name" value="Tail-specific_protease"/>
</dbReference>
<name>A0A9X1VLR2_9FLAO</name>
<gene>
    <name evidence="3" type="ORF">MC378_04855</name>
</gene>
<feature type="domain" description="Peptidase S41 N-terminal" evidence="2">
    <location>
        <begin position="33"/>
        <end position="86"/>
    </location>
</feature>
<organism evidence="3 4">
    <name type="scientific">Polaribacter marinus</name>
    <dbReference type="NCBI Taxonomy" id="2916838"/>
    <lineage>
        <taxon>Bacteria</taxon>
        <taxon>Pseudomonadati</taxon>
        <taxon>Bacteroidota</taxon>
        <taxon>Flavobacteriia</taxon>
        <taxon>Flavobacteriales</taxon>
        <taxon>Flavobacteriaceae</taxon>
    </lineage>
</organism>
<dbReference type="Gene3D" id="3.30.750.170">
    <property type="match status" value="1"/>
</dbReference>
<protein>
    <submittedName>
        <fullName evidence="3">S41 family peptidase</fullName>
    </submittedName>
</protein>
<evidence type="ECO:0000259" key="1">
    <source>
        <dbReference type="Pfam" id="PF03572"/>
    </source>
</evidence>
<dbReference type="Gene3D" id="3.90.226.10">
    <property type="entry name" value="2-enoyl-CoA Hydratase, Chain A, domain 1"/>
    <property type="match status" value="1"/>
</dbReference>
<dbReference type="AlphaFoldDB" id="A0A9X1VLR2"/>
<dbReference type="GO" id="GO:0006508">
    <property type="term" value="P:proteolysis"/>
    <property type="evidence" value="ECO:0007669"/>
    <property type="project" value="InterPro"/>
</dbReference>
<dbReference type="InterPro" id="IPR036034">
    <property type="entry name" value="PDZ_sf"/>
</dbReference>
<dbReference type="InterPro" id="IPR029045">
    <property type="entry name" value="ClpP/crotonase-like_dom_sf"/>
</dbReference>
<evidence type="ECO:0000313" key="3">
    <source>
        <dbReference type="EMBL" id="MCI2228486.1"/>
    </source>
</evidence>
<dbReference type="Proteomes" id="UP001139369">
    <property type="component" value="Unassembled WGS sequence"/>
</dbReference>
<dbReference type="EMBL" id="JAKQYM010000002">
    <property type="protein sequence ID" value="MCI2228486.1"/>
    <property type="molecule type" value="Genomic_DNA"/>
</dbReference>
<dbReference type="GO" id="GO:0004175">
    <property type="term" value="F:endopeptidase activity"/>
    <property type="evidence" value="ECO:0007669"/>
    <property type="project" value="TreeGrafter"/>
</dbReference>
<evidence type="ECO:0000313" key="4">
    <source>
        <dbReference type="Proteomes" id="UP001139369"/>
    </source>
</evidence>
<proteinExistence type="predicted"/>
<dbReference type="InterPro" id="IPR041613">
    <property type="entry name" value="Pept_S41_N"/>
</dbReference>